<evidence type="ECO:0000256" key="4">
    <source>
        <dbReference type="ARBA" id="ARBA00022989"/>
    </source>
</evidence>
<dbReference type="CDD" id="cd00400">
    <property type="entry name" value="Voltage_gated_ClC"/>
    <property type="match status" value="1"/>
</dbReference>
<dbReference type="Proteomes" id="UP000580654">
    <property type="component" value="Unassembled WGS sequence"/>
</dbReference>
<dbReference type="EMBL" id="JACIJD010000029">
    <property type="protein sequence ID" value="MBB5696105.1"/>
    <property type="molecule type" value="Genomic_DNA"/>
</dbReference>
<feature type="transmembrane region" description="Helical" evidence="12">
    <location>
        <begin position="342"/>
        <end position="360"/>
    </location>
</feature>
<keyword evidence="10" id="KW-0129">CBS domain</keyword>
<keyword evidence="2" id="KW-0813">Transport</keyword>
<dbReference type="Pfam" id="PF00654">
    <property type="entry name" value="Voltage_CLC"/>
    <property type="match status" value="1"/>
</dbReference>
<evidence type="ECO:0000313" key="14">
    <source>
        <dbReference type="EMBL" id="MBB5696105.1"/>
    </source>
</evidence>
<evidence type="ECO:0000256" key="9">
    <source>
        <dbReference type="ARBA" id="ARBA00023303"/>
    </source>
</evidence>
<keyword evidence="8" id="KW-0868">Chloride</keyword>
<gene>
    <name evidence="14" type="ORF">FHS87_004173</name>
</gene>
<keyword evidence="4 12" id="KW-1133">Transmembrane helix</keyword>
<feature type="transmembrane region" description="Helical" evidence="12">
    <location>
        <begin position="192"/>
        <end position="217"/>
    </location>
</feature>
<feature type="region of interest" description="Disordered" evidence="11">
    <location>
        <begin position="1"/>
        <end position="24"/>
    </location>
</feature>
<comment type="subcellular location">
    <subcellularLocation>
        <location evidence="1">Membrane</location>
        <topology evidence="1">Multi-pass membrane protein</topology>
    </subcellularLocation>
</comment>
<evidence type="ECO:0000256" key="10">
    <source>
        <dbReference type="PROSITE-ProRule" id="PRU00703"/>
    </source>
</evidence>
<feature type="transmembrane region" description="Helical" evidence="12">
    <location>
        <begin position="307"/>
        <end position="330"/>
    </location>
</feature>
<feature type="transmembrane region" description="Helical" evidence="12">
    <location>
        <begin position="98"/>
        <end position="118"/>
    </location>
</feature>
<evidence type="ECO:0000256" key="8">
    <source>
        <dbReference type="ARBA" id="ARBA00023214"/>
    </source>
</evidence>
<keyword evidence="6 12" id="KW-0472">Membrane</keyword>
<dbReference type="PANTHER" id="PTHR43427">
    <property type="entry name" value="CHLORIDE CHANNEL PROTEIN CLC-E"/>
    <property type="match status" value="1"/>
</dbReference>
<keyword evidence="3 12" id="KW-0812">Transmembrane</keyword>
<name>A0A840Y5U0_9PROT</name>
<evidence type="ECO:0000313" key="15">
    <source>
        <dbReference type="Proteomes" id="UP000580654"/>
    </source>
</evidence>
<feature type="transmembrane region" description="Helical" evidence="12">
    <location>
        <begin position="223"/>
        <end position="246"/>
    </location>
</feature>
<dbReference type="AlphaFoldDB" id="A0A840Y5U0"/>
<dbReference type="SUPFAM" id="SSF81340">
    <property type="entry name" value="Clc chloride channel"/>
    <property type="match status" value="1"/>
</dbReference>
<reference evidence="14 15" key="1">
    <citation type="submission" date="2020-08" db="EMBL/GenBank/DDBJ databases">
        <title>Genomic Encyclopedia of Type Strains, Phase IV (KMG-IV): sequencing the most valuable type-strain genomes for metagenomic binning, comparative biology and taxonomic classification.</title>
        <authorList>
            <person name="Goeker M."/>
        </authorList>
    </citation>
    <scope>NUCLEOTIDE SEQUENCE [LARGE SCALE GENOMIC DNA]</scope>
    <source>
        <strain evidence="14 15">DSM 25622</strain>
    </source>
</reference>
<protein>
    <submittedName>
        <fullName evidence="14">CIC family chloride channel protein</fullName>
    </submittedName>
</protein>
<evidence type="ECO:0000256" key="2">
    <source>
        <dbReference type="ARBA" id="ARBA00022448"/>
    </source>
</evidence>
<feature type="transmembrane region" description="Helical" evidence="12">
    <location>
        <begin position="266"/>
        <end position="287"/>
    </location>
</feature>
<feature type="transmembrane region" description="Helical" evidence="12">
    <location>
        <begin position="51"/>
        <end position="70"/>
    </location>
</feature>
<dbReference type="InterPro" id="IPR014743">
    <property type="entry name" value="Cl-channel_core"/>
</dbReference>
<dbReference type="InterPro" id="IPR001807">
    <property type="entry name" value="ClC"/>
</dbReference>
<dbReference type="Gene3D" id="3.10.580.10">
    <property type="entry name" value="CBS-domain"/>
    <property type="match status" value="1"/>
</dbReference>
<organism evidence="14 15">
    <name type="scientific">Muricoccus pecuniae</name>
    <dbReference type="NCBI Taxonomy" id="693023"/>
    <lineage>
        <taxon>Bacteria</taxon>
        <taxon>Pseudomonadati</taxon>
        <taxon>Pseudomonadota</taxon>
        <taxon>Alphaproteobacteria</taxon>
        <taxon>Acetobacterales</taxon>
        <taxon>Roseomonadaceae</taxon>
        <taxon>Muricoccus</taxon>
    </lineage>
</organism>
<accession>A0A840Y5U0</accession>
<evidence type="ECO:0000256" key="7">
    <source>
        <dbReference type="ARBA" id="ARBA00023173"/>
    </source>
</evidence>
<keyword evidence="7" id="KW-0869">Chloride channel</keyword>
<evidence type="ECO:0000256" key="5">
    <source>
        <dbReference type="ARBA" id="ARBA00023065"/>
    </source>
</evidence>
<keyword evidence="9" id="KW-0407">Ion channel</keyword>
<evidence type="ECO:0000259" key="13">
    <source>
        <dbReference type="PROSITE" id="PS51371"/>
    </source>
</evidence>
<dbReference type="GO" id="GO:0005254">
    <property type="term" value="F:chloride channel activity"/>
    <property type="evidence" value="ECO:0007669"/>
    <property type="project" value="UniProtKB-KW"/>
</dbReference>
<evidence type="ECO:0000256" key="1">
    <source>
        <dbReference type="ARBA" id="ARBA00004141"/>
    </source>
</evidence>
<evidence type="ECO:0000256" key="3">
    <source>
        <dbReference type="ARBA" id="ARBA00022692"/>
    </source>
</evidence>
<dbReference type="InterPro" id="IPR046342">
    <property type="entry name" value="CBS_dom_sf"/>
</dbReference>
<proteinExistence type="predicted"/>
<dbReference type="Gene3D" id="1.10.3080.10">
    <property type="entry name" value="Clc chloride channel"/>
    <property type="match status" value="1"/>
</dbReference>
<dbReference type="SUPFAM" id="SSF54631">
    <property type="entry name" value="CBS-domain pair"/>
    <property type="match status" value="1"/>
</dbReference>
<feature type="transmembrane region" description="Helical" evidence="12">
    <location>
        <begin position="366"/>
        <end position="388"/>
    </location>
</feature>
<comment type="caution">
    <text evidence="14">The sequence shown here is derived from an EMBL/GenBank/DDBJ whole genome shotgun (WGS) entry which is preliminary data.</text>
</comment>
<dbReference type="GO" id="GO:0034707">
    <property type="term" value="C:chloride channel complex"/>
    <property type="evidence" value="ECO:0007669"/>
    <property type="project" value="UniProtKB-KW"/>
</dbReference>
<dbReference type="InterPro" id="IPR050368">
    <property type="entry name" value="ClC-type_chloride_channel"/>
</dbReference>
<feature type="domain" description="CBS" evidence="13">
    <location>
        <begin position="543"/>
        <end position="601"/>
    </location>
</feature>
<evidence type="ECO:0000256" key="11">
    <source>
        <dbReference type="SAM" id="MobiDB-lite"/>
    </source>
</evidence>
<dbReference type="RefSeq" id="WP_184521204.1">
    <property type="nucleotide sequence ID" value="NZ_JACIJD010000029.1"/>
</dbReference>
<dbReference type="PROSITE" id="PS51371">
    <property type="entry name" value="CBS"/>
    <property type="match status" value="1"/>
</dbReference>
<dbReference type="PANTHER" id="PTHR43427:SF6">
    <property type="entry name" value="CHLORIDE CHANNEL PROTEIN CLC-E"/>
    <property type="match status" value="1"/>
</dbReference>
<keyword evidence="15" id="KW-1185">Reference proteome</keyword>
<dbReference type="InterPro" id="IPR000644">
    <property type="entry name" value="CBS_dom"/>
</dbReference>
<keyword evidence="5" id="KW-0406">Ion transport</keyword>
<evidence type="ECO:0000256" key="6">
    <source>
        <dbReference type="ARBA" id="ARBA00023136"/>
    </source>
</evidence>
<evidence type="ECO:0000256" key="12">
    <source>
        <dbReference type="SAM" id="Phobius"/>
    </source>
</evidence>
<sequence>MSDDTLPQPVPTIPAAPLQGAPPLPARAARSAASEALAPLRAWIRGTEPGLVALATLIGVASGLLASAMGELAHGMQAVLFGTGDGHGLSAFRVEDPLRLLLLPALGGLLLGLLNLALNRWHRRNPVDPIEANALHGGRMALQDGAVVAGQNLISNGFGASVGLEAAYTQVAGGVASRLGILCGLRRGDLRVLVGCGAAGAIAAAFDAPLTGAFYAFELVIGTYAIASLAPVVASAVAATLVVRGLHGQTYLVEPGGVASPGWEGYPAALALGILCALAAIGLMRGVGIMEGLVRRAVPWACLRPAFGGLVVGVLALLSPGVLSAGHGALHIAFNTEGPARAALLLLLLKALASAISIGAGFRGGLFFASLLLGALLGKVLASSLVVLGLPLMDALFLAVVGMSAFGTAVIGAPLAMTFLALETTGSFPVAGAVLTAVAVSGIAVRRLFGYSFATWRFHLRGEAIRSAHDVGWLRELTVGRMMRRDVRTVRADTRLTAFRRDFPLGSTERVIVLDEAGLYAGMVLVADAHAAELEAETVAALLRQRDRALLPAMNAREAMAVFDAAEAEALPVIDSLEGRRVLGMLTAGHVLRRYGEELDKRRQEEVGVS</sequence>
<feature type="transmembrane region" description="Helical" evidence="12">
    <location>
        <begin position="395"/>
        <end position="422"/>
    </location>
</feature>
<feature type="compositionally biased region" description="Pro residues" evidence="11">
    <location>
        <begin position="8"/>
        <end position="24"/>
    </location>
</feature>
<feature type="transmembrane region" description="Helical" evidence="12">
    <location>
        <begin position="428"/>
        <end position="449"/>
    </location>
</feature>